<comment type="caution">
    <text evidence="1">The sequence shown here is derived from an EMBL/GenBank/DDBJ whole genome shotgun (WGS) entry which is preliminary data.</text>
</comment>
<dbReference type="Proteomes" id="UP000091857">
    <property type="component" value="Chromosome 5"/>
</dbReference>
<reference evidence="2" key="1">
    <citation type="journal article" date="2016" name="Nat. Biotechnol.">
        <title>Sequencing wild and cultivated cassava and related species reveals extensive interspecific hybridization and genetic diversity.</title>
        <authorList>
            <person name="Bredeson J.V."/>
            <person name="Lyons J.B."/>
            <person name="Prochnik S.E."/>
            <person name="Wu G.A."/>
            <person name="Ha C.M."/>
            <person name="Edsinger-Gonzales E."/>
            <person name="Grimwood J."/>
            <person name="Schmutz J."/>
            <person name="Rabbi I.Y."/>
            <person name="Egesi C."/>
            <person name="Nauluvula P."/>
            <person name="Lebot V."/>
            <person name="Ndunguru J."/>
            <person name="Mkamilo G."/>
            <person name="Bart R.S."/>
            <person name="Setter T.L."/>
            <person name="Gleadow R.M."/>
            <person name="Kulakow P."/>
            <person name="Ferguson M.E."/>
            <person name="Rounsley S."/>
            <person name="Rokhsar D.S."/>
        </authorList>
    </citation>
    <scope>NUCLEOTIDE SEQUENCE [LARGE SCALE GENOMIC DNA]</scope>
    <source>
        <strain evidence="2">cv. AM560-2</strain>
    </source>
</reference>
<proteinExistence type="predicted"/>
<evidence type="ECO:0000313" key="2">
    <source>
        <dbReference type="Proteomes" id="UP000091857"/>
    </source>
</evidence>
<gene>
    <name evidence="1" type="ORF">MANES_05G044733v8</name>
</gene>
<sequence length="830" mass="94099">MTRQYYVWIDCFFSRCNGSSRSFHFPPHFIKFKRYFSVPPFSFSGAFLRTPTSTHSSIYTLYFKTHSIIQHLTILPPVSAFTDPFPVAMHNNHNDRFASIETTCGLLLLELQKLWDEVGDNDVQRDKVLFEIEEECLEVYRRKVDEAGKCRSELLHEIASLEAEIKDICSALSEQPVKDEQKAGESLREKLQIIVPQLEEMRKRKAEREEQFAEVLDELKNISIEIFGSATEINMCGKLVDSDNLSMRRLEQLRNQLCELQNEKSNRLKQVECHLDTLSSLCEVLGMDFKNTIHEIHPTLDDSKRAKDVTSYTIERLTTVIQSVRDVKIQRMQRLQGLGTVLLELWDLMGTPIEEQQMFQNVTSVIAASEPQITECNMLSMDFINQVEDEVSRLKQLKSTKLKEIILKKRLELEEICRNSHIVTELLTAATYSIEAEPSGVDPVNLLEEIEFEIAKVKEEAFSRKEILDKVEKWFGACEEECWLEEYNRDETRYNAGRGAHLTLKRAEKARAVVNKIPAMVETLTSKTKAWEKEQGVPFLYDGERLLSRLEQYNNLRKAKEQEKIRQRDQKKLQVQLIAEQEALFGAKFSPSKSGKKASRASVGFASNRKLSLGGAMLQNLKADKSCPHMHINKKGDGLKQNVYLGSQQNGGFATQTYGRRNSEIAGHLVKKQSSAKASSTELRLIRKPLSPIPLKMTSQANIANLSEDQKGMQDEIPQTAVPSIKTPVGTPTKSISDGGEENGTPKLHPILVPTTPTTISAPMLMALTPATPYVSSAAKTAKKALERIEYSFEELRAGFIHHINKEFVAGFISPKHKGEPISLVYLGVK</sequence>
<protein>
    <submittedName>
        <fullName evidence="1">Uncharacterized protein</fullName>
    </submittedName>
</protein>
<name>A0ACB7HNZ7_MANES</name>
<accession>A0ACB7HNZ7</accession>
<keyword evidence="2" id="KW-1185">Reference proteome</keyword>
<organism evidence="1 2">
    <name type="scientific">Manihot esculenta</name>
    <name type="common">Cassava</name>
    <name type="synonym">Jatropha manihot</name>
    <dbReference type="NCBI Taxonomy" id="3983"/>
    <lineage>
        <taxon>Eukaryota</taxon>
        <taxon>Viridiplantae</taxon>
        <taxon>Streptophyta</taxon>
        <taxon>Embryophyta</taxon>
        <taxon>Tracheophyta</taxon>
        <taxon>Spermatophyta</taxon>
        <taxon>Magnoliopsida</taxon>
        <taxon>eudicotyledons</taxon>
        <taxon>Gunneridae</taxon>
        <taxon>Pentapetalae</taxon>
        <taxon>rosids</taxon>
        <taxon>fabids</taxon>
        <taxon>Malpighiales</taxon>
        <taxon>Euphorbiaceae</taxon>
        <taxon>Crotonoideae</taxon>
        <taxon>Manihoteae</taxon>
        <taxon>Manihot</taxon>
    </lineage>
</organism>
<dbReference type="EMBL" id="CM004391">
    <property type="protein sequence ID" value="KAG8653654.1"/>
    <property type="molecule type" value="Genomic_DNA"/>
</dbReference>
<evidence type="ECO:0000313" key="1">
    <source>
        <dbReference type="EMBL" id="KAG8653654.1"/>
    </source>
</evidence>